<proteinExistence type="predicted"/>
<accession>A0A0C3Q0T7</accession>
<evidence type="ECO:0000313" key="1">
    <source>
        <dbReference type="EMBL" id="KIO16021.1"/>
    </source>
</evidence>
<dbReference type="AlphaFoldDB" id="A0A0C3Q0T7"/>
<dbReference type="HOGENOM" id="CLU_3126119_0_0_1"/>
<keyword evidence="2" id="KW-1185">Reference proteome</keyword>
<name>A0A0C3Q0T7_9AGAM</name>
<sequence>MYVKSPPGECINAQRVCFKGGRGAKDFVKNGVQSGYIDEVFVASLNEPCC</sequence>
<dbReference type="EMBL" id="KN823707">
    <property type="protein sequence ID" value="KIO16021.1"/>
    <property type="molecule type" value="Genomic_DNA"/>
</dbReference>
<reference evidence="2" key="2">
    <citation type="submission" date="2015-01" db="EMBL/GenBank/DDBJ databases">
        <title>Evolutionary Origins and Diversification of the Mycorrhizal Mutualists.</title>
        <authorList>
            <consortium name="DOE Joint Genome Institute"/>
            <consortium name="Mycorrhizal Genomics Consortium"/>
            <person name="Kohler A."/>
            <person name="Kuo A."/>
            <person name="Nagy L.G."/>
            <person name="Floudas D."/>
            <person name="Copeland A."/>
            <person name="Barry K.W."/>
            <person name="Cichocki N."/>
            <person name="Veneault-Fourrey C."/>
            <person name="LaButti K."/>
            <person name="Lindquist E.A."/>
            <person name="Lipzen A."/>
            <person name="Lundell T."/>
            <person name="Morin E."/>
            <person name="Murat C."/>
            <person name="Riley R."/>
            <person name="Ohm R."/>
            <person name="Sun H."/>
            <person name="Tunlid A."/>
            <person name="Henrissat B."/>
            <person name="Grigoriev I.V."/>
            <person name="Hibbett D.S."/>
            <person name="Martin F."/>
        </authorList>
    </citation>
    <scope>NUCLEOTIDE SEQUENCE [LARGE SCALE GENOMIC DNA]</scope>
    <source>
        <strain evidence="2">MUT 4182</strain>
    </source>
</reference>
<organism evidence="1 2">
    <name type="scientific">Tulasnella calospora MUT 4182</name>
    <dbReference type="NCBI Taxonomy" id="1051891"/>
    <lineage>
        <taxon>Eukaryota</taxon>
        <taxon>Fungi</taxon>
        <taxon>Dikarya</taxon>
        <taxon>Basidiomycota</taxon>
        <taxon>Agaricomycotina</taxon>
        <taxon>Agaricomycetes</taxon>
        <taxon>Cantharellales</taxon>
        <taxon>Tulasnellaceae</taxon>
        <taxon>Tulasnella</taxon>
    </lineage>
</organism>
<evidence type="ECO:0000313" key="2">
    <source>
        <dbReference type="Proteomes" id="UP000054248"/>
    </source>
</evidence>
<gene>
    <name evidence="1" type="ORF">M407DRAFT_34342</name>
</gene>
<dbReference type="Proteomes" id="UP000054248">
    <property type="component" value="Unassembled WGS sequence"/>
</dbReference>
<reference evidence="1 2" key="1">
    <citation type="submission" date="2014-04" db="EMBL/GenBank/DDBJ databases">
        <authorList>
            <consortium name="DOE Joint Genome Institute"/>
            <person name="Kuo A."/>
            <person name="Girlanda M."/>
            <person name="Perotto S."/>
            <person name="Kohler A."/>
            <person name="Nagy L.G."/>
            <person name="Floudas D."/>
            <person name="Copeland A."/>
            <person name="Barry K.W."/>
            <person name="Cichocki N."/>
            <person name="Veneault-Fourrey C."/>
            <person name="LaButti K."/>
            <person name="Lindquist E.A."/>
            <person name="Lipzen A."/>
            <person name="Lundell T."/>
            <person name="Morin E."/>
            <person name="Murat C."/>
            <person name="Sun H."/>
            <person name="Tunlid A."/>
            <person name="Henrissat B."/>
            <person name="Grigoriev I.V."/>
            <person name="Hibbett D.S."/>
            <person name="Martin F."/>
            <person name="Nordberg H.P."/>
            <person name="Cantor M.N."/>
            <person name="Hua S.X."/>
        </authorList>
    </citation>
    <scope>NUCLEOTIDE SEQUENCE [LARGE SCALE GENOMIC DNA]</scope>
    <source>
        <strain evidence="1 2">MUT 4182</strain>
    </source>
</reference>
<protein>
    <submittedName>
        <fullName evidence="1">Uncharacterized protein</fullName>
    </submittedName>
</protein>